<feature type="domain" description="ANTAR" evidence="6">
    <location>
        <begin position="167"/>
        <end position="228"/>
    </location>
</feature>
<dbReference type="SUPFAM" id="SSF52172">
    <property type="entry name" value="CheY-like"/>
    <property type="match status" value="1"/>
</dbReference>
<dbReference type="InterPro" id="IPR011006">
    <property type="entry name" value="CheY-like_superfamily"/>
</dbReference>
<dbReference type="Gene3D" id="1.10.10.10">
    <property type="entry name" value="Winged helix-like DNA-binding domain superfamily/Winged helix DNA-binding domain"/>
    <property type="match status" value="1"/>
</dbReference>
<dbReference type="Pfam" id="PF13185">
    <property type="entry name" value="GAF_2"/>
    <property type="match status" value="1"/>
</dbReference>
<keyword evidence="1" id="KW-0808">Transferase</keyword>
<evidence type="ECO:0000313" key="8">
    <source>
        <dbReference type="Proteomes" id="UP001612812"/>
    </source>
</evidence>
<gene>
    <name evidence="7" type="ORF">ACIBP4_04375</name>
</gene>
<evidence type="ECO:0000256" key="2">
    <source>
        <dbReference type="ARBA" id="ARBA00022777"/>
    </source>
</evidence>
<evidence type="ECO:0000256" key="5">
    <source>
        <dbReference type="SAM" id="MobiDB-lite"/>
    </source>
</evidence>
<dbReference type="SMART" id="SM00065">
    <property type="entry name" value="GAF"/>
    <property type="match status" value="1"/>
</dbReference>
<evidence type="ECO:0000259" key="6">
    <source>
        <dbReference type="PROSITE" id="PS50921"/>
    </source>
</evidence>
<feature type="region of interest" description="Disordered" evidence="5">
    <location>
        <begin position="79"/>
        <end position="112"/>
    </location>
</feature>
<dbReference type="InterPro" id="IPR012074">
    <property type="entry name" value="GAF_ANTAR"/>
</dbReference>
<dbReference type="Pfam" id="PF03861">
    <property type="entry name" value="ANTAR"/>
    <property type="match status" value="1"/>
</dbReference>
<dbReference type="RefSeq" id="WP_396754225.1">
    <property type="nucleotide sequence ID" value="NZ_JBITLA010000002.1"/>
</dbReference>
<feature type="compositionally biased region" description="Basic and acidic residues" evidence="5">
    <location>
        <begin position="98"/>
        <end position="110"/>
    </location>
</feature>
<dbReference type="InterPro" id="IPR003018">
    <property type="entry name" value="GAF"/>
</dbReference>
<evidence type="ECO:0000256" key="4">
    <source>
        <dbReference type="ARBA" id="ARBA00023163"/>
    </source>
</evidence>
<keyword evidence="4" id="KW-0804">Transcription</keyword>
<accession>A0ABW7ZFA1</accession>
<sequence length="238" mass="25358">MTRPPTDPADAFAGLSGAKLGEVDLDDVLQHVADLAKRVLPTPVEVWVTLVRGGTGHTPMSTHDPARGVNERQYAQARHPCRDAAASGDILPVSDPTAEDRRPDRTERGSKTGVGSFVSIGLPIQGAVVGALNVYARTPHAFDDDTVKILETFARYAAVALVSTHLYDITATLARRMQETMAGRVVVEQAKGIVMAECHCTPTEAFAILIKVSQDSNRTIGEAAQAMVDRAARSSSTS</sequence>
<evidence type="ECO:0000313" key="7">
    <source>
        <dbReference type="EMBL" id="MFI7261533.1"/>
    </source>
</evidence>
<reference evidence="7 8" key="1">
    <citation type="submission" date="2024-10" db="EMBL/GenBank/DDBJ databases">
        <title>The Natural Products Discovery Center: Release of the First 8490 Sequenced Strains for Exploring Actinobacteria Biosynthetic Diversity.</title>
        <authorList>
            <person name="Kalkreuter E."/>
            <person name="Kautsar S.A."/>
            <person name="Yang D."/>
            <person name="Bader C.D."/>
            <person name="Teijaro C.N."/>
            <person name="Fluegel L."/>
            <person name="Davis C.M."/>
            <person name="Simpson J.R."/>
            <person name="Lauterbach L."/>
            <person name="Steele A.D."/>
            <person name="Gui C."/>
            <person name="Meng S."/>
            <person name="Li G."/>
            <person name="Viehrig K."/>
            <person name="Ye F."/>
            <person name="Su P."/>
            <person name="Kiefer A.F."/>
            <person name="Nichols A."/>
            <person name="Cepeda A.J."/>
            <person name="Yan W."/>
            <person name="Fan B."/>
            <person name="Jiang Y."/>
            <person name="Adhikari A."/>
            <person name="Zheng C.-J."/>
            <person name="Schuster L."/>
            <person name="Cowan T.M."/>
            <person name="Smanski M.J."/>
            <person name="Chevrette M.G."/>
            <person name="De Carvalho L.P.S."/>
            <person name="Shen B."/>
        </authorList>
    </citation>
    <scope>NUCLEOTIDE SEQUENCE [LARGE SCALE GENOMIC DNA]</scope>
    <source>
        <strain evidence="7 8">NPDC049845</strain>
    </source>
</reference>
<keyword evidence="8" id="KW-1185">Reference proteome</keyword>
<keyword evidence="3" id="KW-0805">Transcription regulation</keyword>
<dbReference type="InterPro" id="IPR029016">
    <property type="entry name" value="GAF-like_dom_sf"/>
</dbReference>
<comment type="caution">
    <text evidence="7">The sequence shown here is derived from an EMBL/GenBank/DDBJ whole genome shotgun (WGS) entry which is preliminary data.</text>
</comment>
<dbReference type="InterPro" id="IPR005561">
    <property type="entry name" value="ANTAR"/>
</dbReference>
<dbReference type="EMBL" id="JBITLE010000001">
    <property type="protein sequence ID" value="MFI7261533.1"/>
    <property type="molecule type" value="Genomic_DNA"/>
</dbReference>
<dbReference type="Gene3D" id="3.30.450.40">
    <property type="match status" value="1"/>
</dbReference>
<name>A0ABW7ZFA1_9ACTN</name>
<evidence type="ECO:0000256" key="1">
    <source>
        <dbReference type="ARBA" id="ARBA00022679"/>
    </source>
</evidence>
<evidence type="ECO:0000256" key="3">
    <source>
        <dbReference type="ARBA" id="ARBA00023015"/>
    </source>
</evidence>
<dbReference type="PROSITE" id="PS50921">
    <property type="entry name" value="ANTAR"/>
    <property type="match status" value="1"/>
</dbReference>
<dbReference type="SUPFAM" id="SSF55781">
    <property type="entry name" value="GAF domain-like"/>
    <property type="match status" value="1"/>
</dbReference>
<dbReference type="Proteomes" id="UP001612812">
    <property type="component" value="Unassembled WGS sequence"/>
</dbReference>
<organism evidence="7 8">
    <name type="scientific">Micromonospora maritima</name>
    <dbReference type="NCBI Taxonomy" id="986711"/>
    <lineage>
        <taxon>Bacteria</taxon>
        <taxon>Bacillati</taxon>
        <taxon>Actinomycetota</taxon>
        <taxon>Actinomycetes</taxon>
        <taxon>Micromonosporales</taxon>
        <taxon>Micromonosporaceae</taxon>
        <taxon>Micromonospora</taxon>
    </lineage>
</organism>
<keyword evidence="2" id="KW-0418">Kinase</keyword>
<protein>
    <submittedName>
        <fullName evidence="7">ANTAR domain-containing protein</fullName>
    </submittedName>
</protein>
<proteinExistence type="predicted"/>
<dbReference type="PIRSF" id="PIRSF036625">
    <property type="entry name" value="GAF_ANTAR"/>
    <property type="match status" value="1"/>
</dbReference>
<dbReference type="SMART" id="SM01012">
    <property type="entry name" value="ANTAR"/>
    <property type="match status" value="1"/>
</dbReference>
<dbReference type="InterPro" id="IPR036388">
    <property type="entry name" value="WH-like_DNA-bd_sf"/>
</dbReference>